<evidence type="ECO:0000313" key="4">
    <source>
        <dbReference type="EMBL" id="SEL51613.1"/>
    </source>
</evidence>
<keyword evidence="3" id="KW-0560">Oxidoreductase</keyword>
<dbReference type="Proteomes" id="UP000198984">
    <property type="component" value="Unassembled WGS sequence"/>
</dbReference>
<dbReference type="Gene3D" id="3.40.50.720">
    <property type="entry name" value="NAD(P)-binding Rossmann-like Domain"/>
    <property type="match status" value="1"/>
</dbReference>
<dbReference type="AlphaFoldDB" id="A0A1H7QUL1"/>
<dbReference type="OrthoDB" id="597510at2"/>
<dbReference type="STRING" id="573321.SAMN04488505_102449"/>
<dbReference type="Pfam" id="PF00106">
    <property type="entry name" value="adh_short"/>
    <property type="match status" value="1"/>
</dbReference>
<gene>
    <name evidence="4" type="ORF">SAMN04488505_102449</name>
</gene>
<dbReference type="EMBL" id="FOBB01000002">
    <property type="protein sequence ID" value="SEL51613.1"/>
    <property type="molecule type" value="Genomic_DNA"/>
</dbReference>
<accession>A0A1H7QUL1</accession>
<dbReference type="PANTHER" id="PTHR24320:SF282">
    <property type="entry name" value="WW DOMAIN-CONTAINING OXIDOREDUCTASE"/>
    <property type="match status" value="1"/>
</dbReference>
<name>A0A1H7QUL1_9BACT</name>
<evidence type="ECO:0000256" key="1">
    <source>
        <dbReference type="ARBA" id="ARBA00006484"/>
    </source>
</evidence>
<protein>
    <submittedName>
        <fullName evidence="4">NAD(P)-dependent dehydrogenase, short-chain alcohol dehydrogenase family</fullName>
    </submittedName>
</protein>
<proteinExistence type="inferred from homology"/>
<keyword evidence="2" id="KW-0521">NADP</keyword>
<dbReference type="InterPro" id="IPR036291">
    <property type="entry name" value="NAD(P)-bd_dom_sf"/>
</dbReference>
<evidence type="ECO:0000256" key="3">
    <source>
        <dbReference type="ARBA" id="ARBA00023002"/>
    </source>
</evidence>
<dbReference type="SUPFAM" id="SSF51735">
    <property type="entry name" value="NAD(P)-binding Rossmann-fold domains"/>
    <property type="match status" value="1"/>
</dbReference>
<reference evidence="4 5" key="1">
    <citation type="submission" date="2016-10" db="EMBL/GenBank/DDBJ databases">
        <authorList>
            <person name="de Groot N.N."/>
        </authorList>
    </citation>
    <scope>NUCLEOTIDE SEQUENCE [LARGE SCALE GENOMIC DNA]</scope>
    <source>
        <strain evidence="4 5">DSM 21039</strain>
    </source>
</reference>
<dbReference type="PRINTS" id="PR00081">
    <property type="entry name" value="GDHRDH"/>
</dbReference>
<evidence type="ECO:0000313" key="5">
    <source>
        <dbReference type="Proteomes" id="UP000198984"/>
    </source>
</evidence>
<dbReference type="GO" id="GO:0016491">
    <property type="term" value="F:oxidoreductase activity"/>
    <property type="evidence" value="ECO:0007669"/>
    <property type="project" value="UniProtKB-KW"/>
</dbReference>
<comment type="similarity">
    <text evidence="1">Belongs to the short-chain dehydrogenases/reductases (SDR) family.</text>
</comment>
<dbReference type="PANTHER" id="PTHR24320">
    <property type="entry name" value="RETINOL DEHYDROGENASE"/>
    <property type="match status" value="1"/>
</dbReference>
<dbReference type="InterPro" id="IPR002347">
    <property type="entry name" value="SDR_fam"/>
</dbReference>
<sequence length="341" mass="36867">METKANNYYGTLQQPIGSGFDAASTAMDVIKGIDLSGKTAIVTGGYAGIGVETVKALVAAGAAVYVPARSPEKAAKNLAGIPNVTILEMDLMDPASINAFADQFLALHKPLQLLINNAGVMLTPLRRDARGYESQFSTNHLGHFQFTARLWPALKNANGARVVNVSSWGHHMASLDLDDPNFEHQPYDPSASYARAKTANILFTVELDKRAQSAGIRSYSLHPGNIPGTDLGRDLSHETLSAFGIYNEDGSFRHDPYNGYKNMEEGASTTIWCATSPQLANIGGVYCEDTEVALLDKEWKGYNPEKFVLTKGVLPEAVDAEKAQKLWALSEQLTGIKFAAE</sequence>
<keyword evidence="5" id="KW-1185">Reference proteome</keyword>
<evidence type="ECO:0000256" key="2">
    <source>
        <dbReference type="ARBA" id="ARBA00022857"/>
    </source>
</evidence>
<organism evidence="4 5">
    <name type="scientific">Chitinophaga rupis</name>
    <dbReference type="NCBI Taxonomy" id="573321"/>
    <lineage>
        <taxon>Bacteria</taxon>
        <taxon>Pseudomonadati</taxon>
        <taxon>Bacteroidota</taxon>
        <taxon>Chitinophagia</taxon>
        <taxon>Chitinophagales</taxon>
        <taxon>Chitinophagaceae</taxon>
        <taxon>Chitinophaga</taxon>
    </lineage>
</organism>